<dbReference type="Proteomes" id="UP000516437">
    <property type="component" value="Chromosome 1"/>
</dbReference>
<proteinExistence type="predicted"/>
<gene>
    <name evidence="2" type="ORF">CJ030_MR1G005713</name>
</gene>
<evidence type="ECO:0000256" key="1">
    <source>
        <dbReference type="SAM" id="MobiDB-lite"/>
    </source>
</evidence>
<name>A0A6A1WSL8_9ROSI</name>
<accession>A0A6A1WSL8</accession>
<dbReference type="AlphaFoldDB" id="A0A6A1WSL8"/>
<sequence>MAVPEEVHGEIVSGGSVTEWRRSVAPPRPPEAVAYDRAHGGASSKESACHKEHFGVTTLQGGGVAGAEEHGGGHHWRQSNVI</sequence>
<evidence type="ECO:0000313" key="2">
    <source>
        <dbReference type="EMBL" id="KAB1227706.1"/>
    </source>
</evidence>
<keyword evidence="3" id="KW-1185">Reference proteome</keyword>
<feature type="compositionally biased region" description="Basic residues" evidence="1">
    <location>
        <begin position="73"/>
        <end position="82"/>
    </location>
</feature>
<organism evidence="2 3">
    <name type="scientific">Morella rubra</name>
    <name type="common">Chinese bayberry</name>
    <dbReference type="NCBI Taxonomy" id="262757"/>
    <lineage>
        <taxon>Eukaryota</taxon>
        <taxon>Viridiplantae</taxon>
        <taxon>Streptophyta</taxon>
        <taxon>Embryophyta</taxon>
        <taxon>Tracheophyta</taxon>
        <taxon>Spermatophyta</taxon>
        <taxon>Magnoliopsida</taxon>
        <taxon>eudicotyledons</taxon>
        <taxon>Gunneridae</taxon>
        <taxon>Pentapetalae</taxon>
        <taxon>rosids</taxon>
        <taxon>fabids</taxon>
        <taxon>Fagales</taxon>
        <taxon>Myricaceae</taxon>
        <taxon>Morella</taxon>
    </lineage>
</organism>
<protein>
    <submittedName>
        <fullName evidence="2">Uncharacterized protein</fullName>
    </submittedName>
</protein>
<evidence type="ECO:0000313" key="3">
    <source>
        <dbReference type="Proteomes" id="UP000516437"/>
    </source>
</evidence>
<dbReference type="EMBL" id="RXIC02000019">
    <property type="protein sequence ID" value="KAB1227706.1"/>
    <property type="molecule type" value="Genomic_DNA"/>
</dbReference>
<feature type="region of interest" description="Disordered" evidence="1">
    <location>
        <begin position="61"/>
        <end position="82"/>
    </location>
</feature>
<feature type="region of interest" description="Disordered" evidence="1">
    <location>
        <begin position="1"/>
        <end position="25"/>
    </location>
</feature>
<comment type="caution">
    <text evidence="2">The sequence shown here is derived from an EMBL/GenBank/DDBJ whole genome shotgun (WGS) entry which is preliminary data.</text>
</comment>
<reference evidence="2 3" key="1">
    <citation type="journal article" date="2019" name="Plant Biotechnol. J.">
        <title>The red bayberry genome and genetic basis of sex determination.</title>
        <authorList>
            <person name="Jia H.M."/>
            <person name="Jia H.J."/>
            <person name="Cai Q.L."/>
            <person name="Wang Y."/>
            <person name="Zhao H.B."/>
            <person name="Yang W.F."/>
            <person name="Wang G.Y."/>
            <person name="Li Y.H."/>
            <person name="Zhan D.L."/>
            <person name="Shen Y.T."/>
            <person name="Niu Q.F."/>
            <person name="Chang L."/>
            <person name="Qiu J."/>
            <person name="Zhao L."/>
            <person name="Xie H.B."/>
            <person name="Fu W.Y."/>
            <person name="Jin J."/>
            <person name="Li X.W."/>
            <person name="Jiao Y."/>
            <person name="Zhou C.C."/>
            <person name="Tu T."/>
            <person name="Chai C.Y."/>
            <person name="Gao J.L."/>
            <person name="Fan L.J."/>
            <person name="van de Weg E."/>
            <person name="Wang J.Y."/>
            <person name="Gao Z.S."/>
        </authorList>
    </citation>
    <scope>NUCLEOTIDE SEQUENCE [LARGE SCALE GENOMIC DNA]</scope>
    <source>
        <tissue evidence="2">Leaves</tissue>
    </source>
</reference>